<gene>
    <name evidence="2" type="ORF">E2562_037815</name>
</gene>
<evidence type="ECO:0000313" key="2">
    <source>
        <dbReference type="EMBL" id="KAF0894259.1"/>
    </source>
</evidence>
<evidence type="ECO:0000256" key="1">
    <source>
        <dbReference type="SAM" id="MobiDB-lite"/>
    </source>
</evidence>
<dbReference type="EMBL" id="SPHZ02000011">
    <property type="protein sequence ID" value="KAF0894259.1"/>
    <property type="molecule type" value="Genomic_DNA"/>
</dbReference>
<proteinExistence type="predicted"/>
<keyword evidence="3" id="KW-1185">Reference proteome</keyword>
<dbReference type="Proteomes" id="UP000479710">
    <property type="component" value="Unassembled WGS sequence"/>
</dbReference>
<organism evidence="2 3">
    <name type="scientific">Oryza meyeriana var. granulata</name>
    <dbReference type="NCBI Taxonomy" id="110450"/>
    <lineage>
        <taxon>Eukaryota</taxon>
        <taxon>Viridiplantae</taxon>
        <taxon>Streptophyta</taxon>
        <taxon>Embryophyta</taxon>
        <taxon>Tracheophyta</taxon>
        <taxon>Spermatophyta</taxon>
        <taxon>Magnoliopsida</taxon>
        <taxon>Liliopsida</taxon>
        <taxon>Poales</taxon>
        <taxon>Poaceae</taxon>
        <taxon>BOP clade</taxon>
        <taxon>Oryzoideae</taxon>
        <taxon>Oryzeae</taxon>
        <taxon>Oryzinae</taxon>
        <taxon>Oryza</taxon>
        <taxon>Oryza meyeriana</taxon>
    </lineage>
</organism>
<accession>A0A6G1C1Z5</accession>
<sequence>MSSRCRRLTSPEHSTPSQGPAVLTALIPRALAPVLETSTTAQLLLVRISPSIEPPPLCFPSLVISPTRLQHPNPLRMCPRARLSFLSSPRLAPDATAANYSLSPSLSPPPRQPANGHRRPSPRGSELPKSFAVDPSLHRRRHSL</sequence>
<reference evidence="2 3" key="1">
    <citation type="submission" date="2019-11" db="EMBL/GenBank/DDBJ databases">
        <title>Whole genome sequence of Oryza granulata.</title>
        <authorList>
            <person name="Li W."/>
        </authorList>
    </citation>
    <scope>NUCLEOTIDE SEQUENCE [LARGE SCALE GENOMIC DNA]</scope>
    <source>
        <strain evidence="3">cv. Menghai</strain>
        <tissue evidence="2">Leaf</tissue>
    </source>
</reference>
<name>A0A6G1C1Z5_9ORYZ</name>
<protein>
    <submittedName>
        <fullName evidence="2">Uncharacterized protein</fullName>
    </submittedName>
</protein>
<feature type="region of interest" description="Disordered" evidence="1">
    <location>
        <begin position="96"/>
        <end position="144"/>
    </location>
</feature>
<comment type="caution">
    <text evidence="2">The sequence shown here is derived from an EMBL/GenBank/DDBJ whole genome shotgun (WGS) entry which is preliminary data.</text>
</comment>
<dbReference type="AlphaFoldDB" id="A0A6G1C1Z5"/>
<evidence type="ECO:0000313" key="3">
    <source>
        <dbReference type="Proteomes" id="UP000479710"/>
    </source>
</evidence>